<sequence>MAQGVTGRTRRTKPKKQERTQKRKRDDVDAEKLEEAVAELDPKVAVESFTDLPLSAPTKAGLKSVHFTTLTPIQAKAIPLALKGFDILGAAKTGSGKTLAFLIPVLENLYRAQCIGGDAGLGAMIISPTRELAIQIFDVLVKVGRKGHLFAAGLIIGGKSLQEERDALARMNIVVCTPGRILQHLSQTAMFNCDNLRMLVLDEADRILDMGFQRDVDAIVEYLPKERQTLLFSATQTKRVSDLARLSLQDPEYVSTADPAESATPKTLQQNYIVTPLSEKLDTLWSFIQSSKKSKILVFLSSGKQVRFVYESFRHLQPGIPLLHLHGRQKQTARLDITAKFRAAKTSCLFATDVVARGLDFPAVDWVVQVDCPEDADTYIHRVGRTARYERAGRAVLFLDPSEEEGFLSRLEAKKVPIEKINVRQKKQSSIKNQLQNMCFQDPTLKYLGQKAFVSYVRSIHVQKDKEVFKLGELPLEEFAASMGLPGAPRIKFQKGDDAKARKNAPRAKLSDSEDESGEEADAKKQDGVRTKYDRMFERKNQDVLADHYAKMIRNDDVSPEELNNLDGTQAEDDDLFSVKRRIPVSEDEDEDEDAASVDGDAADRIPAGVKAVSIPGAKDPIILDSKRREKLLKSKKKLLKLKDKGTKLVFDDEGNAHQIYELENEDDFKAAGTAEEQRRRFLEEEAERVKQADLADKALAKDKKRAKKEKRKERERAEEDEEEEGAALDDGEDAMANFIADAQDSDEEEDEEPEEREEKPAKRPKKWFEEDGPAMKKRKQQTEAEPETLEDLEALASRMLG</sequence>
<keyword evidence="1" id="KW-0347">Helicase</keyword>
<evidence type="ECO:0000313" key="2">
    <source>
        <dbReference type="Proteomes" id="UP001320706"/>
    </source>
</evidence>
<evidence type="ECO:0000313" key="1">
    <source>
        <dbReference type="EMBL" id="KAK8219387.1"/>
    </source>
</evidence>
<proteinExistence type="predicted"/>
<dbReference type="EMBL" id="JAMKPW020000004">
    <property type="protein sequence ID" value="KAK8219387.1"/>
    <property type="molecule type" value="Genomic_DNA"/>
</dbReference>
<dbReference type="EC" id="3.6.4.13" evidence="1"/>
<protein>
    <submittedName>
        <fullName evidence="1">ATP-dependent RNA helicase dbp4</fullName>
        <ecNumber evidence="1">3.6.4.13</ecNumber>
    </submittedName>
</protein>
<comment type="caution">
    <text evidence="1">The sequence shown here is derived from an EMBL/GenBank/DDBJ whole genome shotgun (WGS) entry which is preliminary data.</text>
</comment>
<dbReference type="Proteomes" id="UP001320706">
    <property type="component" value="Unassembled WGS sequence"/>
</dbReference>
<organism evidence="1 2">
    <name type="scientific">Zalaria obscura</name>
    <dbReference type="NCBI Taxonomy" id="2024903"/>
    <lineage>
        <taxon>Eukaryota</taxon>
        <taxon>Fungi</taxon>
        <taxon>Dikarya</taxon>
        <taxon>Ascomycota</taxon>
        <taxon>Pezizomycotina</taxon>
        <taxon>Dothideomycetes</taxon>
        <taxon>Dothideomycetidae</taxon>
        <taxon>Dothideales</taxon>
        <taxon>Zalariaceae</taxon>
        <taxon>Zalaria</taxon>
    </lineage>
</organism>
<accession>A0ACC3SMK4</accession>
<name>A0ACC3SMK4_9PEZI</name>
<keyword evidence="1" id="KW-0378">Hydrolase</keyword>
<keyword evidence="1" id="KW-0067">ATP-binding</keyword>
<gene>
    <name evidence="1" type="primary">DBP4</name>
    <name evidence="1" type="ORF">M8818_001122</name>
</gene>
<keyword evidence="1" id="KW-0547">Nucleotide-binding</keyword>
<reference evidence="1" key="1">
    <citation type="submission" date="2024-02" db="EMBL/GenBank/DDBJ databases">
        <title>Metagenome Assembled Genome of Zalaria obscura JY119.</title>
        <authorList>
            <person name="Vighnesh L."/>
            <person name="Jagadeeshwari U."/>
            <person name="Venkata Ramana C."/>
            <person name="Sasikala C."/>
        </authorList>
    </citation>
    <scope>NUCLEOTIDE SEQUENCE</scope>
    <source>
        <strain evidence="1">JY119</strain>
    </source>
</reference>
<keyword evidence="2" id="KW-1185">Reference proteome</keyword>